<dbReference type="AlphaFoldDB" id="A0ABD2ATT5"/>
<evidence type="ECO:0000256" key="1">
    <source>
        <dbReference type="SAM" id="MobiDB-lite"/>
    </source>
</evidence>
<dbReference type="Pfam" id="PF20989">
    <property type="entry name" value="Sarcoglycan_2_C"/>
    <property type="match status" value="1"/>
</dbReference>
<evidence type="ECO:0000259" key="4">
    <source>
        <dbReference type="Pfam" id="PF20989"/>
    </source>
</evidence>
<keyword evidence="2" id="KW-0812">Transmembrane</keyword>
<evidence type="ECO:0000313" key="6">
    <source>
        <dbReference type="Proteomes" id="UP001607303"/>
    </source>
</evidence>
<accession>A0ABD2ATT5</accession>
<dbReference type="InterPro" id="IPR048346">
    <property type="entry name" value="Sarcoglycan_N"/>
</dbReference>
<feature type="region of interest" description="Disordered" evidence="1">
    <location>
        <begin position="456"/>
        <end position="487"/>
    </location>
</feature>
<keyword evidence="2" id="KW-0472">Membrane</keyword>
<dbReference type="Pfam" id="PF05510">
    <property type="entry name" value="Sarcoglycan_2"/>
    <property type="match status" value="1"/>
</dbReference>
<name>A0ABD2ATT5_VESMC</name>
<keyword evidence="2" id="KW-1133">Transmembrane helix</keyword>
<dbReference type="InterPro" id="IPR008908">
    <property type="entry name" value="Sarcoglycan_alpha/epsilon"/>
</dbReference>
<dbReference type="PANTHER" id="PTHR10132:SF14">
    <property type="entry name" value="SARCOGLYCAN ALPHA, ISOFORM C"/>
    <property type="match status" value="1"/>
</dbReference>
<dbReference type="PANTHER" id="PTHR10132">
    <property type="entry name" value="ALPHA-/EPSILON-SARCOGLYCAN FAMILY MEMBER"/>
    <property type="match status" value="1"/>
</dbReference>
<feature type="domain" description="Sarcoglycan alpha/epsilon N-terminal" evidence="3">
    <location>
        <begin position="92"/>
        <end position="178"/>
    </location>
</feature>
<proteinExistence type="predicted"/>
<gene>
    <name evidence="5" type="ORF">V1477_018989</name>
</gene>
<reference evidence="5 6" key="1">
    <citation type="journal article" date="2024" name="Ann. Entomol. Soc. Am.">
        <title>Genomic analyses of the southern and eastern yellowjacket wasps (Hymenoptera: Vespidae) reveal evolutionary signatures of social life.</title>
        <authorList>
            <person name="Catto M.A."/>
            <person name="Caine P.B."/>
            <person name="Orr S.E."/>
            <person name="Hunt B.G."/>
            <person name="Goodisman M.A.D."/>
        </authorList>
    </citation>
    <scope>NUCLEOTIDE SEQUENCE [LARGE SCALE GENOMIC DNA]</scope>
    <source>
        <strain evidence="5">232</strain>
        <tissue evidence="5">Head and thorax</tissue>
    </source>
</reference>
<dbReference type="InterPro" id="IPR048347">
    <property type="entry name" value="Sarcoglycan_C"/>
</dbReference>
<keyword evidence="6" id="KW-1185">Reference proteome</keyword>
<evidence type="ECO:0000259" key="3">
    <source>
        <dbReference type="Pfam" id="PF05510"/>
    </source>
</evidence>
<feature type="transmembrane region" description="Helical" evidence="2">
    <location>
        <begin position="364"/>
        <end position="384"/>
    </location>
</feature>
<comment type="caution">
    <text evidence="5">The sequence shown here is derived from an EMBL/GenBank/DDBJ whole genome shotgun (WGS) entry which is preliminary data.</text>
</comment>
<protein>
    <submittedName>
        <fullName evidence="5">Alpha-sarcoglycan isoform X1</fullName>
    </submittedName>
</protein>
<dbReference type="EMBL" id="JAYRBN010000113">
    <property type="protein sequence ID" value="KAL2723757.1"/>
    <property type="molecule type" value="Genomic_DNA"/>
</dbReference>
<evidence type="ECO:0000313" key="5">
    <source>
        <dbReference type="EMBL" id="KAL2723757.1"/>
    </source>
</evidence>
<feature type="domain" description="Sarcoglycan alpha/epsilon second" evidence="4">
    <location>
        <begin position="186"/>
        <end position="310"/>
    </location>
</feature>
<organism evidence="5 6">
    <name type="scientific">Vespula maculifrons</name>
    <name type="common">Eastern yellow jacket</name>
    <name type="synonym">Wasp</name>
    <dbReference type="NCBI Taxonomy" id="7453"/>
    <lineage>
        <taxon>Eukaryota</taxon>
        <taxon>Metazoa</taxon>
        <taxon>Ecdysozoa</taxon>
        <taxon>Arthropoda</taxon>
        <taxon>Hexapoda</taxon>
        <taxon>Insecta</taxon>
        <taxon>Pterygota</taxon>
        <taxon>Neoptera</taxon>
        <taxon>Endopterygota</taxon>
        <taxon>Hymenoptera</taxon>
        <taxon>Apocrita</taxon>
        <taxon>Aculeata</taxon>
        <taxon>Vespoidea</taxon>
        <taxon>Vespidae</taxon>
        <taxon>Vespinae</taxon>
        <taxon>Vespula</taxon>
    </lineage>
</organism>
<sequence length="505" mass="57878">MTKHDEVCYVGSIIHPQSYDERTVSSCPTIFGFSVHFKNTSLKPVRHDIRIGTIDLHFVKILFKENRNEMHRHVGILTILTTFACAENILMTEVFVIPIRPETFDWSPDEGKYDQFTYQPSLLNAPDLPSWIHYVHSKRDHGGFLYGVAPKNQKYFQLEIVGLNKHTYETKYKVLDINVLEKQNLTRYEVNLKIDNLNVEDTFGRNRTEKLLDVFRNKLWTTATDLYVTFLASAVELGARLPLKPGESEGVVMRLGSSVPFSQELIELQKEVKPLWKLLPSCPRDLKRTSVERLFREAGFLLDWCSFKLITSDEQPGSSRHGPSMNIVGLPSSGISEHSEWQWARSTKADIPTRSYFKEIVTTIFVPTILLLLLATSLSTALCLHRDKMIDPESQLYFYELFYIFHIRKEIVSYAYYPFACHSIVGSKKTESSSVETMSKNGVQMVQYVAPERGTLRSLSVPPSSPNDSLTRTPRISNERCNPYIRPNPPPYTGPSNFVGMRTDF</sequence>
<dbReference type="Proteomes" id="UP001607303">
    <property type="component" value="Unassembled WGS sequence"/>
</dbReference>
<feature type="compositionally biased region" description="Polar residues" evidence="1">
    <location>
        <begin position="457"/>
        <end position="480"/>
    </location>
</feature>
<evidence type="ECO:0000256" key="2">
    <source>
        <dbReference type="SAM" id="Phobius"/>
    </source>
</evidence>